<proteinExistence type="predicted"/>
<evidence type="ECO:0000256" key="1">
    <source>
        <dbReference type="SAM" id="SignalP"/>
    </source>
</evidence>
<comment type="caution">
    <text evidence="2">The sequence shown here is derived from an EMBL/GenBank/DDBJ whole genome shotgun (WGS) entry which is preliminary data.</text>
</comment>
<dbReference type="EMBL" id="ABJD02000101">
    <property type="protein sequence ID" value="EDU59793.1"/>
    <property type="molecule type" value="Genomic_DNA"/>
</dbReference>
<evidence type="ECO:0000313" key="2">
    <source>
        <dbReference type="EMBL" id="EDU59793.1"/>
    </source>
</evidence>
<evidence type="ECO:0000313" key="3">
    <source>
        <dbReference type="Proteomes" id="UP000004506"/>
    </source>
</evidence>
<name>A0AA87CUM4_PROST</name>
<reference evidence="2 3" key="3">
    <citation type="submission" date="2008-05" db="EMBL/GenBank/DDBJ databases">
        <authorList>
            <person name="Fulton L."/>
            <person name="Clifton S."/>
            <person name="Fulton B."/>
            <person name="Xu J."/>
            <person name="Minx P."/>
            <person name="Pepin K.H."/>
            <person name="Johnson M."/>
            <person name="Thiruvilangam P."/>
            <person name="Bhonagiri V."/>
            <person name="Nash W.E."/>
            <person name="Mardis E.R."/>
            <person name="Wilson R.K."/>
        </authorList>
    </citation>
    <scope>NUCLEOTIDE SEQUENCE [LARGE SCALE GENOMIC DNA]</scope>
    <source>
        <strain evidence="2 3">ATCC 25827</strain>
    </source>
</reference>
<sequence>MLFFLPIIQAVSLLFVLTFQSANCDTAPISQSKTLYNVIWLLNDYDITIN</sequence>
<feature type="chain" id="PRO_5041677394" evidence="1">
    <location>
        <begin position="25"/>
        <end position="50"/>
    </location>
</feature>
<reference evidence="3" key="1">
    <citation type="submission" date="2008-04" db="EMBL/GenBank/DDBJ databases">
        <title>Draft genome sequence of Providencia stuartii (ATCC 25827).</title>
        <authorList>
            <person name="Sudarsanam P."/>
            <person name="Ley R."/>
            <person name="Guruge J."/>
            <person name="Turnbaugh P.J."/>
            <person name="Mahowald M."/>
            <person name="Liep D."/>
            <person name="Gordon J."/>
        </authorList>
    </citation>
    <scope>NUCLEOTIDE SEQUENCE [LARGE SCALE GENOMIC DNA]</scope>
    <source>
        <strain evidence="3">ATCC 25827</strain>
    </source>
</reference>
<feature type="signal peptide" evidence="1">
    <location>
        <begin position="1"/>
        <end position="24"/>
    </location>
</feature>
<reference evidence="3" key="2">
    <citation type="submission" date="2008-04" db="EMBL/GenBank/DDBJ databases">
        <title>Draft genome sequence of Providencia stuartii(ATCC 25827).</title>
        <authorList>
            <person name="Sudarsanam P."/>
            <person name="Ley R."/>
            <person name="Guruge J."/>
            <person name="Turnbaugh P.J."/>
            <person name="Mahowald M."/>
            <person name="Liep D."/>
            <person name="Gordon J."/>
        </authorList>
    </citation>
    <scope>NUCLEOTIDE SEQUENCE [LARGE SCALE GENOMIC DNA]</scope>
    <source>
        <strain evidence="3">ATCC 25827</strain>
    </source>
</reference>
<gene>
    <name evidence="2" type="ORF">PROSTU_02985</name>
</gene>
<dbReference type="AlphaFoldDB" id="A0AA87CUM4"/>
<accession>A0AA87CUM4</accession>
<keyword evidence="1" id="KW-0732">Signal</keyword>
<dbReference type="Proteomes" id="UP000004506">
    <property type="component" value="Unassembled WGS sequence"/>
</dbReference>
<protein>
    <submittedName>
        <fullName evidence="2">Uncharacterized protein</fullName>
    </submittedName>
</protein>
<organism evidence="2 3">
    <name type="scientific">Providencia stuartii ATCC 25827</name>
    <dbReference type="NCBI Taxonomy" id="471874"/>
    <lineage>
        <taxon>Bacteria</taxon>
        <taxon>Pseudomonadati</taxon>
        <taxon>Pseudomonadota</taxon>
        <taxon>Gammaproteobacteria</taxon>
        <taxon>Enterobacterales</taxon>
        <taxon>Morganellaceae</taxon>
        <taxon>Providencia</taxon>
    </lineage>
</organism>